<dbReference type="InterPro" id="IPR002227">
    <property type="entry name" value="Tyrosinase_Cu-bd"/>
</dbReference>
<gene>
    <name evidence="6" type="ORF">FHS13_004116</name>
</gene>
<evidence type="ECO:0000259" key="5">
    <source>
        <dbReference type="PROSITE" id="PS00498"/>
    </source>
</evidence>
<keyword evidence="2" id="KW-0186">Copper</keyword>
<dbReference type="RefSeq" id="WP_184293566.1">
    <property type="nucleotide sequence ID" value="NZ_JACHJO010000015.1"/>
</dbReference>
<evidence type="ECO:0000259" key="4">
    <source>
        <dbReference type="PROSITE" id="PS00497"/>
    </source>
</evidence>
<dbReference type="EC" id="1.14.18.1" evidence="6"/>
<comment type="caution">
    <text evidence="6">The sequence shown here is derived from an EMBL/GenBank/DDBJ whole genome shotgun (WGS) entry which is preliminary data.</text>
</comment>
<keyword evidence="7" id="KW-1185">Reference proteome</keyword>
<evidence type="ECO:0000313" key="7">
    <source>
        <dbReference type="Proteomes" id="UP000536604"/>
    </source>
</evidence>
<name>A0A841ITW4_9ACTN</name>
<keyword evidence="3" id="KW-0732">Signal</keyword>
<keyword evidence="6" id="KW-0560">Oxidoreductase</keyword>
<protein>
    <submittedName>
        <fullName evidence="6">Tyrosinase</fullName>
        <ecNumber evidence="6">1.14.18.1</ecNumber>
    </submittedName>
</protein>
<dbReference type="GO" id="GO:0004503">
    <property type="term" value="F:tyrosinase activity"/>
    <property type="evidence" value="ECO:0007669"/>
    <property type="project" value="UniProtKB-EC"/>
</dbReference>
<keyword evidence="1" id="KW-0479">Metal-binding</keyword>
<evidence type="ECO:0000256" key="2">
    <source>
        <dbReference type="ARBA" id="ARBA00023008"/>
    </source>
</evidence>
<dbReference type="Gene3D" id="1.10.1280.10">
    <property type="entry name" value="Di-copper center containing domain from catechol oxidase"/>
    <property type="match status" value="1"/>
</dbReference>
<dbReference type="InterPro" id="IPR008922">
    <property type="entry name" value="Di-copper_centre_dom_sf"/>
</dbReference>
<dbReference type="InterPro" id="IPR050316">
    <property type="entry name" value="Tyrosinase/Hemocyanin"/>
</dbReference>
<dbReference type="PANTHER" id="PTHR11474:SF76">
    <property type="entry name" value="SHKT DOMAIN-CONTAINING PROTEIN"/>
    <property type="match status" value="1"/>
</dbReference>
<dbReference type="SUPFAM" id="SSF48056">
    <property type="entry name" value="Di-copper centre-containing domain"/>
    <property type="match status" value="1"/>
</dbReference>
<dbReference type="PROSITE" id="PS51318">
    <property type="entry name" value="TAT"/>
    <property type="match status" value="1"/>
</dbReference>
<dbReference type="Proteomes" id="UP000536604">
    <property type="component" value="Unassembled WGS sequence"/>
</dbReference>
<dbReference type="Pfam" id="PF00264">
    <property type="entry name" value="Tyrosinase"/>
    <property type="match status" value="1"/>
</dbReference>
<dbReference type="PROSITE" id="PS00498">
    <property type="entry name" value="TYROSINASE_2"/>
    <property type="match status" value="1"/>
</dbReference>
<feature type="domain" description="Tyrosinase copper-binding" evidence="4">
    <location>
        <begin position="108"/>
        <end position="125"/>
    </location>
</feature>
<evidence type="ECO:0000256" key="3">
    <source>
        <dbReference type="SAM" id="SignalP"/>
    </source>
</evidence>
<proteinExistence type="predicted"/>
<reference evidence="6 7" key="1">
    <citation type="submission" date="2020-08" db="EMBL/GenBank/DDBJ databases">
        <title>Genomic Encyclopedia of Type Strains, Phase III (KMG-III): the genomes of soil and plant-associated and newly described type strains.</title>
        <authorList>
            <person name="Whitman W."/>
        </authorList>
    </citation>
    <scope>NUCLEOTIDE SEQUENCE [LARGE SCALE GENOMIC DNA]</scope>
    <source>
        <strain evidence="6 7">CECT 8712</strain>
    </source>
</reference>
<dbReference type="InterPro" id="IPR006311">
    <property type="entry name" value="TAT_signal"/>
</dbReference>
<sequence length="512" mass="57179">MSRRSLLAAAGAVALAAGLPGATAMAAPRLRPGTAQPGRSRYVRKDVSGLFDPETGAWAPELYWYAKAVGWMKEQQQSDPRSWRFQWYTHGRTERSQDDPPEWHQCPHRSPYFLPWHRWYLYHFERIVRSVIVAELGRDDMSDWALPYWNYAHLAAGGAPEDSQEWRRVPLPFRQRRIRSPQGAEEEENPLYLPVDQQGRCLGDDALDFDQVDPTAAMREDFFWPPEGEEGGRVGFSRSLERFPHGLVHSGIGGLMGSVPTAAGDPVFWLHHANVDRFWNAWMTRHPMPSDWLWPETRPKHDPDDPDLPYMLRDENGERHTLRGPVFAFPQNAYVYESLTDGLGTDEVPSAFLVTGIPQEDVSETFVLVDETTYLGPDPLVLPHEGGGAADAFATAVGPDDRVVLAFEGVRADATPCAAFRVFLGDDESDTDPEGPAFVGHLPFFENVGPHAAHSEGTEVFFDVTETLRQLPDRAWDREGVPVVRVVPDPAAEAGGAVEGDPRLAWAALTVL</sequence>
<organism evidence="6 7">
    <name type="scientific">Nocardiopsis algeriensis</name>
    <dbReference type="NCBI Taxonomy" id="1478215"/>
    <lineage>
        <taxon>Bacteria</taxon>
        <taxon>Bacillati</taxon>
        <taxon>Actinomycetota</taxon>
        <taxon>Actinomycetes</taxon>
        <taxon>Streptosporangiales</taxon>
        <taxon>Nocardiopsidaceae</taxon>
        <taxon>Nocardiopsis</taxon>
    </lineage>
</organism>
<evidence type="ECO:0000256" key="1">
    <source>
        <dbReference type="ARBA" id="ARBA00022723"/>
    </source>
</evidence>
<dbReference type="PRINTS" id="PR00092">
    <property type="entry name" value="TYROSINASE"/>
</dbReference>
<dbReference type="EMBL" id="JACHJO010000015">
    <property type="protein sequence ID" value="MBB6122127.1"/>
    <property type="molecule type" value="Genomic_DNA"/>
</dbReference>
<feature type="chain" id="PRO_5032973082" evidence="3">
    <location>
        <begin position="27"/>
        <end position="512"/>
    </location>
</feature>
<feature type="domain" description="Tyrosinase copper-binding" evidence="5">
    <location>
        <begin position="265"/>
        <end position="276"/>
    </location>
</feature>
<accession>A0A841ITW4</accession>
<evidence type="ECO:0000313" key="6">
    <source>
        <dbReference type="EMBL" id="MBB6122127.1"/>
    </source>
</evidence>
<dbReference type="GO" id="GO:0046872">
    <property type="term" value="F:metal ion binding"/>
    <property type="evidence" value="ECO:0007669"/>
    <property type="project" value="UniProtKB-KW"/>
</dbReference>
<dbReference type="PANTHER" id="PTHR11474">
    <property type="entry name" value="TYROSINASE FAMILY MEMBER"/>
    <property type="match status" value="1"/>
</dbReference>
<dbReference type="AlphaFoldDB" id="A0A841ITW4"/>
<feature type="signal peptide" evidence="3">
    <location>
        <begin position="1"/>
        <end position="26"/>
    </location>
</feature>
<dbReference type="PROSITE" id="PS00497">
    <property type="entry name" value="TYROSINASE_1"/>
    <property type="match status" value="1"/>
</dbReference>